<feature type="transmembrane region" description="Helical" evidence="1">
    <location>
        <begin position="305"/>
        <end position="323"/>
    </location>
</feature>
<feature type="transmembrane region" description="Helical" evidence="1">
    <location>
        <begin position="390"/>
        <end position="413"/>
    </location>
</feature>
<evidence type="ECO:0000313" key="3">
    <source>
        <dbReference type="Proteomes" id="UP000443353"/>
    </source>
</evidence>
<keyword evidence="1" id="KW-0812">Transmembrane</keyword>
<feature type="transmembrane region" description="Helical" evidence="1">
    <location>
        <begin position="198"/>
        <end position="215"/>
    </location>
</feature>
<reference evidence="2 3" key="1">
    <citation type="submission" date="2019-12" db="EMBL/GenBank/DDBJ databases">
        <authorList>
            <person name="Li C."/>
            <person name="Zhao J."/>
        </authorList>
    </citation>
    <scope>NUCLEOTIDE SEQUENCE [LARGE SCALE GENOMIC DNA]</scope>
    <source>
        <strain evidence="2 3">NEAU-DD11</strain>
    </source>
</reference>
<evidence type="ECO:0000313" key="2">
    <source>
        <dbReference type="EMBL" id="MVW60201.1"/>
    </source>
</evidence>
<keyword evidence="1" id="KW-1133">Transmembrane helix</keyword>
<feature type="transmembrane region" description="Helical" evidence="1">
    <location>
        <begin position="335"/>
        <end position="353"/>
    </location>
</feature>
<proteinExistence type="predicted"/>
<dbReference type="Proteomes" id="UP000443353">
    <property type="component" value="Unassembled WGS sequence"/>
</dbReference>
<accession>A0A7X3FY60</accession>
<evidence type="ECO:0000256" key="1">
    <source>
        <dbReference type="SAM" id="Phobius"/>
    </source>
</evidence>
<name>A0A7X3FY60_9BURK</name>
<dbReference type="RefSeq" id="WP_056127140.1">
    <property type="nucleotide sequence ID" value="NZ_WSES01000003.1"/>
</dbReference>
<feature type="transmembrane region" description="Helical" evidence="1">
    <location>
        <begin position="123"/>
        <end position="143"/>
    </location>
</feature>
<sequence>MRFLNRCTAFLRHERAPVLMSMLVPVLFGLLSVWLGQDENWDLRNYHWYNPYALFNDRLHVDMAAGNWQSYFNPAIDVPYYLLNQWLPGRAVGFVMGFVHGLNFILLLTLARLMLPRDKADNRLCILLALAGMCGPSFLSQVGNTMGDNLSALFILASLCIVMRGWDRLQALSDGAVATLLLAGVVMGLGAGLKLTNASYALALCIALLAVPATFGRGIAAAFTYGCGTLAGVAIAAGPWWWRMWKTFGNPLFPQFNSIFKSPLAQQVAVMDTDHLPHGALEALFWPFVFSREFFRVSELPFKQAIVPLLYALALAFLARWLYDTVRGGAPAERLAPRARFLLLFGIVGYLVWLKLFSIYRYLVPIELLGPLMVWVLVPRLTGPRVGPYLAGGMLLFTSLYVYPFITWGHAGWAEKSFSAQLPPMEHPESTLVFTAHGDPPMGWVSTFVPREVRVISLGAGFPESPAYLERIQSVIASRPGPHYAMLAADPRDQAEKDEAVVKAATQNLARYGLTLDPAGCKRYPAAIGKSPSPVQMCPVTVNK</sequence>
<dbReference type="EMBL" id="WSES01000003">
    <property type="protein sequence ID" value="MVW60201.1"/>
    <property type="molecule type" value="Genomic_DNA"/>
</dbReference>
<keyword evidence="3" id="KW-1185">Reference proteome</keyword>
<gene>
    <name evidence="2" type="ORF">GPY61_09670</name>
</gene>
<feature type="transmembrane region" description="Helical" evidence="1">
    <location>
        <begin position="359"/>
        <end position="378"/>
    </location>
</feature>
<organism evidence="2 3">
    <name type="scientific">Massilia cellulosiltytica</name>
    <dbReference type="NCBI Taxonomy" id="2683234"/>
    <lineage>
        <taxon>Bacteria</taxon>
        <taxon>Pseudomonadati</taxon>
        <taxon>Pseudomonadota</taxon>
        <taxon>Betaproteobacteria</taxon>
        <taxon>Burkholderiales</taxon>
        <taxon>Oxalobacteraceae</taxon>
        <taxon>Telluria group</taxon>
        <taxon>Massilia</taxon>
    </lineage>
</organism>
<keyword evidence="1" id="KW-0472">Membrane</keyword>
<feature type="transmembrane region" description="Helical" evidence="1">
    <location>
        <begin position="149"/>
        <end position="166"/>
    </location>
</feature>
<feature type="transmembrane region" description="Helical" evidence="1">
    <location>
        <begin position="222"/>
        <end position="242"/>
    </location>
</feature>
<feature type="transmembrane region" description="Helical" evidence="1">
    <location>
        <begin position="16"/>
        <end position="35"/>
    </location>
</feature>
<evidence type="ECO:0008006" key="4">
    <source>
        <dbReference type="Google" id="ProtNLM"/>
    </source>
</evidence>
<comment type="caution">
    <text evidence="2">The sequence shown here is derived from an EMBL/GenBank/DDBJ whole genome shotgun (WGS) entry which is preliminary data.</text>
</comment>
<feature type="transmembrane region" description="Helical" evidence="1">
    <location>
        <begin position="91"/>
        <end position="111"/>
    </location>
</feature>
<dbReference type="AlphaFoldDB" id="A0A7X3FY60"/>
<feature type="transmembrane region" description="Helical" evidence="1">
    <location>
        <begin position="175"/>
        <end position="192"/>
    </location>
</feature>
<protein>
    <recommendedName>
        <fullName evidence="4">DUF2029 domain-containing protein</fullName>
    </recommendedName>
</protein>